<sequence>MSPRFRRHKTKDCVSGDCQAHGKDRSPIPTARDVKDFLAEQHIPLLEWPPKGAHLNVIENVWGHLKTALAKKPLLFRNFGPVVGRSQERVGKEHVLSTRWYFDGLRCREWHFPAGRCPAARAFRSRAHCASACAASSANGPQKKSPQDDRCGTAQSRPCEERQLRFLYFADVSSGDNHVRCLKASQATLVGRRCLVGPNRYETLAQCRAACVRGGDEGAVHR</sequence>
<dbReference type="EMBL" id="JABSTV010001245">
    <property type="protein sequence ID" value="KAH7984578.1"/>
    <property type="molecule type" value="Genomic_DNA"/>
</dbReference>
<evidence type="ECO:0000313" key="1">
    <source>
        <dbReference type="EMBL" id="KAH7984578.1"/>
    </source>
</evidence>
<proteinExistence type="predicted"/>
<evidence type="ECO:0008006" key="3">
    <source>
        <dbReference type="Google" id="ProtNLM"/>
    </source>
</evidence>
<gene>
    <name evidence="1" type="ORF">HPB52_022852</name>
</gene>
<organism evidence="1 2">
    <name type="scientific">Rhipicephalus sanguineus</name>
    <name type="common">Brown dog tick</name>
    <name type="synonym">Ixodes sanguineus</name>
    <dbReference type="NCBI Taxonomy" id="34632"/>
    <lineage>
        <taxon>Eukaryota</taxon>
        <taxon>Metazoa</taxon>
        <taxon>Ecdysozoa</taxon>
        <taxon>Arthropoda</taxon>
        <taxon>Chelicerata</taxon>
        <taxon>Arachnida</taxon>
        <taxon>Acari</taxon>
        <taxon>Parasitiformes</taxon>
        <taxon>Ixodida</taxon>
        <taxon>Ixodoidea</taxon>
        <taxon>Ixodidae</taxon>
        <taxon>Rhipicephalinae</taxon>
        <taxon>Rhipicephalus</taxon>
        <taxon>Rhipicephalus</taxon>
    </lineage>
</organism>
<accession>A0A9D4TBT3</accession>
<dbReference type="Gene3D" id="3.30.420.10">
    <property type="entry name" value="Ribonuclease H-like superfamily/Ribonuclease H"/>
    <property type="match status" value="1"/>
</dbReference>
<comment type="caution">
    <text evidence="1">The sequence shown here is derived from an EMBL/GenBank/DDBJ whole genome shotgun (WGS) entry which is preliminary data.</text>
</comment>
<evidence type="ECO:0000313" key="2">
    <source>
        <dbReference type="Proteomes" id="UP000821837"/>
    </source>
</evidence>
<name>A0A9D4TBT3_RHISA</name>
<reference evidence="1" key="2">
    <citation type="submission" date="2021-09" db="EMBL/GenBank/DDBJ databases">
        <authorList>
            <person name="Jia N."/>
            <person name="Wang J."/>
            <person name="Shi W."/>
            <person name="Du L."/>
            <person name="Sun Y."/>
            <person name="Zhan W."/>
            <person name="Jiang J."/>
            <person name="Wang Q."/>
            <person name="Zhang B."/>
            <person name="Ji P."/>
            <person name="Sakyi L.B."/>
            <person name="Cui X."/>
            <person name="Yuan T."/>
            <person name="Jiang B."/>
            <person name="Yang W."/>
            <person name="Lam T.T.-Y."/>
            <person name="Chang Q."/>
            <person name="Ding S."/>
            <person name="Wang X."/>
            <person name="Zhu J."/>
            <person name="Ruan X."/>
            <person name="Zhao L."/>
            <person name="Wei J."/>
            <person name="Que T."/>
            <person name="Du C."/>
            <person name="Cheng J."/>
            <person name="Dai P."/>
            <person name="Han X."/>
            <person name="Huang E."/>
            <person name="Gao Y."/>
            <person name="Liu J."/>
            <person name="Shao H."/>
            <person name="Ye R."/>
            <person name="Li L."/>
            <person name="Wei W."/>
            <person name="Wang X."/>
            <person name="Wang C."/>
            <person name="Huo Q."/>
            <person name="Li W."/>
            <person name="Guo W."/>
            <person name="Chen H."/>
            <person name="Chen S."/>
            <person name="Zhou L."/>
            <person name="Zhou L."/>
            <person name="Ni X."/>
            <person name="Tian J."/>
            <person name="Zhou Y."/>
            <person name="Sheng Y."/>
            <person name="Liu T."/>
            <person name="Pan Y."/>
            <person name="Xia L."/>
            <person name="Li J."/>
            <person name="Zhao F."/>
            <person name="Cao W."/>
        </authorList>
    </citation>
    <scope>NUCLEOTIDE SEQUENCE</scope>
    <source>
        <strain evidence="1">Rsan-2018</strain>
        <tissue evidence="1">Larvae</tissue>
    </source>
</reference>
<dbReference type="GO" id="GO:0003676">
    <property type="term" value="F:nucleic acid binding"/>
    <property type="evidence" value="ECO:0007669"/>
    <property type="project" value="InterPro"/>
</dbReference>
<keyword evidence="2" id="KW-1185">Reference proteome</keyword>
<dbReference type="InterPro" id="IPR036397">
    <property type="entry name" value="RNaseH_sf"/>
</dbReference>
<dbReference type="AlphaFoldDB" id="A0A9D4TBT3"/>
<reference evidence="1" key="1">
    <citation type="journal article" date="2020" name="Cell">
        <title>Large-Scale Comparative Analyses of Tick Genomes Elucidate Their Genetic Diversity and Vector Capacities.</title>
        <authorList>
            <consortium name="Tick Genome and Microbiome Consortium (TIGMIC)"/>
            <person name="Jia N."/>
            <person name="Wang J."/>
            <person name="Shi W."/>
            <person name="Du L."/>
            <person name="Sun Y."/>
            <person name="Zhan W."/>
            <person name="Jiang J.F."/>
            <person name="Wang Q."/>
            <person name="Zhang B."/>
            <person name="Ji P."/>
            <person name="Bell-Sakyi L."/>
            <person name="Cui X.M."/>
            <person name="Yuan T.T."/>
            <person name="Jiang B.G."/>
            <person name="Yang W.F."/>
            <person name="Lam T.T."/>
            <person name="Chang Q.C."/>
            <person name="Ding S.J."/>
            <person name="Wang X.J."/>
            <person name="Zhu J.G."/>
            <person name="Ruan X.D."/>
            <person name="Zhao L."/>
            <person name="Wei J.T."/>
            <person name="Ye R.Z."/>
            <person name="Que T.C."/>
            <person name="Du C.H."/>
            <person name="Zhou Y.H."/>
            <person name="Cheng J.X."/>
            <person name="Dai P.F."/>
            <person name="Guo W.B."/>
            <person name="Han X.H."/>
            <person name="Huang E.J."/>
            <person name="Li L.F."/>
            <person name="Wei W."/>
            <person name="Gao Y.C."/>
            <person name="Liu J.Z."/>
            <person name="Shao H.Z."/>
            <person name="Wang X."/>
            <person name="Wang C.C."/>
            <person name="Yang T.C."/>
            <person name="Huo Q.B."/>
            <person name="Li W."/>
            <person name="Chen H.Y."/>
            <person name="Chen S.E."/>
            <person name="Zhou L.G."/>
            <person name="Ni X.B."/>
            <person name="Tian J.H."/>
            <person name="Sheng Y."/>
            <person name="Liu T."/>
            <person name="Pan Y.S."/>
            <person name="Xia L.Y."/>
            <person name="Li J."/>
            <person name="Zhao F."/>
            <person name="Cao W.C."/>
        </authorList>
    </citation>
    <scope>NUCLEOTIDE SEQUENCE</scope>
    <source>
        <strain evidence="1">Rsan-2018</strain>
    </source>
</reference>
<dbReference type="Proteomes" id="UP000821837">
    <property type="component" value="Chromosome 1"/>
</dbReference>
<protein>
    <recommendedName>
        <fullName evidence="3">Tc1-like transposase DDE domain-containing protein</fullName>
    </recommendedName>
</protein>